<dbReference type="EMBL" id="AMZH03022149">
    <property type="protein sequence ID" value="RRT37566.1"/>
    <property type="molecule type" value="Genomic_DNA"/>
</dbReference>
<gene>
    <name evidence="1" type="ORF">B296_00016527</name>
</gene>
<protein>
    <submittedName>
        <fullName evidence="1">Uncharacterized protein</fullName>
    </submittedName>
</protein>
<dbReference type="Proteomes" id="UP000287651">
    <property type="component" value="Unassembled WGS sequence"/>
</dbReference>
<sequence length="97" mass="10941">MDQVRRCVQRATRTLRHVISHSLSYRHASPANPEGSRGSSQTSFYYSKFLPPKSVSTATSGWRCNFHGKDVVVFQHCFNNLDPTILQVRIGSHHSIG</sequence>
<organism evidence="1 2">
    <name type="scientific">Ensete ventricosum</name>
    <name type="common">Abyssinian banana</name>
    <name type="synonym">Musa ensete</name>
    <dbReference type="NCBI Taxonomy" id="4639"/>
    <lineage>
        <taxon>Eukaryota</taxon>
        <taxon>Viridiplantae</taxon>
        <taxon>Streptophyta</taxon>
        <taxon>Embryophyta</taxon>
        <taxon>Tracheophyta</taxon>
        <taxon>Spermatophyta</taxon>
        <taxon>Magnoliopsida</taxon>
        <taxon>Liliopsida</taxon>
        <taxon>Zingiberales</taxon>
        <taxon>Musaceae</taxon>
        <taxon>Ensete</taxon>
    </lineage>
</organism>
<comment type="caution">
    <text evidence="1">The sequence shown here is derived from an EMBL/GenBank/DDBJ whole genome shotgun (WGS) entry which is preliminary data.</text>
</comment>
<dbReference type="AlphaFoldDB" id="A0A426XDL9"/>
<reference evidence="1 2" key="1">
    <citation type="journal article" date="2014" name="Agronomy (Basel)">
        <title>A Draft Genome Sequence for Ensete ventricosum, the Drought-Tolerant Tree Against Hunger.</title>
        <authorList>
            <person name="Harrison J."/>
            <person name="Moore K.A."/>
            <person name="Paszkiewicz K."/>
            <person name="Jones T."/>
            <person name="Grant M."/>
            <person name="Ambacheew D."/>
            <person name="Muzemil S."/>
            <person name="Studholme D.J."/>
        </authorList>
    </citation>
    <scope>NUCLEOTIDE SEQUENCE [LARGE SCALE GENOMIC DNA]</scope>
</reference>
<proteinExistence type="predicted"/>
<evidence type="ECO:0000313" key="2">
    <source>
        <dbReference type="Proteomes" id="UP000287651"/>
    </source>
</evidence>
<name>A0A426XDL9_ENSVE</name>
<accession>A0A426XDL9</accession>
<evidence type="ECO:0000313" key="1">
    <source>
        <dbReference type="EMBL" id="RRT37566.1"/>
    </source>
</evidence>